<sequence>MLSKMRKSFYVQFWILPLFLFYFIEFFNGQITIDIYSIFLLIISVFFIFFCGVFAFFFHEDLYDFYGVKFIPKSRIIALGIKVHLLTIFVLLMMYIGFLNLSHYLKDI</sequence>
<keyword evidence="3" id="KW-1185">Reference proteome</keyword>
<gene>
    <name evidence="2" type="ORF">F904_00478</name>
</gene>
<name>N9LFT1_9GAMM</name>
<dbReference type="AlphaFoldDB" id="N9LFT1"/>
<organism evidence="2 3">
    <name type="scientific">Acinetobacter dispersus</name>
    <dbReference type="NCBI Taxonomy" id="70348"/>
    <lineage>
        <taxon>Bacteria</taxon>
        <taxon>Pseudomonadati</taxon>
        <taxon>Pseudomonadota</taxon>
        <taxon>Gammaproteobacteria</taxon>
        <taxon>Moraxellales</taxon>
        <taxon>Moraxellaceae</taxon>
        <taxon>Acinetobacter</taxon>
    </lineage>
</organism>
<dbReference type="HOGENOM" id="CLU_2257607_0_0_6"/>
<dbReference type="Proteomes" id="UP000013261">
    <property type="component" value="Unassembled WGS sequence"/>
</dbReference>
<evidence type="ECO:0000256" key="1">
    <source>
        <dbReference type="SAM" id="Phobius"/>
    </source>
</evidence>
<evidence type="ECO:0000313" key="2">
    <source>
        <dbReference type="EMBL" id="ENW95187.1"/>
    </source>
</evidence>
<comment type="caution">
    <text evidence="2">The sequence shown here is derived from an EMBL/GenBank/DDBJ whole genome shotgun (WGS) entry which is preliminary data.</text>
</comment>
<feature type="transmembrane region" description="Helical" evidence="1">
    <location>
        <begin position="35"/>
        <end position="58"/>
    </location>
</feature>
<reference evidence="2 3" key="1">
    <citation type="submission" date="2013-02" db="EMBL/GenBank/DDBJ databases">
        <title>The Genome Sequence of Acinetobacter sp. ANC 4105.</title>
        <authorList>
            <consortium name="The Broad Institute Genome Sequencing Platform"/>
            <consortium name="The Broad Institute Genome Sequencing Center for Infectious Disease"/>
            <person name="Cerqueira G."/>
            <person name="Feldgarden M."/>
            <person name="Courvalin P."/>
            <person name="Perichon B."/>
            <person name="Grillot-Courvalin C."/>
            <person name="Clermont D."/>
            <person name="Rocha E."/>
            <person name="Yoon E.-J."/>
            <person name="Nemec A."/>
            <person name="Walker B."/>
            <person name="Young S.K."/>
            <person name="Zeng Q."/>
            <person name="Gargeya S."/>
            <person name="Fitzgerald M."/>
            <person name="Haas B."/>
            <person name="Abouelleil A."/>
            <person name="Alvarado L."/>
            <person name="Arachchi H.M."/>
            <person name="Berlin A.M."/>
            <person name="Chapman S.B."/>
            <person name="Dewar J."/>
            <person name="Goldberg J."/>
            <person name="Griggs A."/>
            <person name="Gujja S."/>
            <person name="Hansen M."/>
            <person name="Howarth C."/>
            <person name="Imamovic A."/>
            <person name="Larimer J."/>
            <person name="McCowan C."/>
            <person name="Murphy C."/>
            <person name="Neiman D."/>
            <person name="Pearson M."/>
            <person name="Priest M."/>
            <person name="Roberts A."/>
            <person name="Saif S."/>
            <person name="Shea T."/>
            <person name="Sisk P."/>
            <person name="Sykes S."/>
            <person name="Wortman J."/>
            <person name="Nusbaum C."/>
            <person name="Birren B."/>
        </authorList>
    </citation>
    <scope>NUCLEOTIDE SEQUENCE [LARGE SCALE GENOMIC DNA]</scope>
    <source>
        <strain evidence="2 3">ANC 4105</strain>
    </source>
</reference>
<dbReference type="EMBL" id="APRL01000003">
    <property type="protein sequence ID" value="ENW95187.1"/>
    <property type="molecule type" value="Genomic_DNA"/>
</dbReference>
<evidence type="ECO:0000313" key="3">
    <source>
        <dbReference type="Proteomes" id="UP000013261"/>
    </source>
</evidence>
<keyword evidence="1" id="KW-0812">Transmembrane</keyword>
<keyword evidence="1" id="KW-0472">Membrane</keyword>
<protein>
    <submittedName>
        <fullName evidence="2">Uncharacterized protein</fullName>
    </submittedName>
</protein>
<feature type="transmembrane region" description="Helical" evidence="1">
    <location>
        <begin position="79"/>
        <end position="98"/>
    </location>
</feature>
<accession>N9LFT1</accession>
<keyword evidence="1" id="KW-1133">Transmembrane helix</keyword>
<proteinExistence type="predicted"/>
<feature type="transmembrane region" description="Helical" evidence="1">
    <location>
        <begin position="9"/>
        <end position="29"/>
    </location>
</feature>